<keyword evidence="8" id="KW-1133">Transmembrane helix</keyword>
<dbReference type="FunFam" id="3.40.50.11660:FF:000002">
    <property type="entry name" value="Alpha-(1,3)-fucosyltransferase"/>
    <property type="match status" value="1"/>
</dbReference>
<accession>A0A914BUL3</accession>
<dbReference type="Proteomes" id="UP000887540">
    <property type="component" value="Unplaced"/>
</dbReference>
<comment type="pathway">
    <text evidence="2">Protein modification; protein glycosylation.</text>
</comment>
<evidence type="ECO:0000313" key="16">
    <source>
        <dbReference type="WBParaSite" id="ACRNAN_Path_1025.g3934.t1"/>
    </source>
</evidence>
<name>A0A914BUL3_9BILA</name>
<keyword evidence="15" id="KW-1185">Reference proteome</keyword>
<evidence type="ECO:0000259" key="13">
    <source>
        <dbReference type="Pfam" id="PF00852"/>
    </source>
</evidence>
<keyword evidence="7" id="KW-0735">Signal-anchor</keyword>
<feature type="domain" description="Fucosyltransferase N-terminal" evidence="14">
    <location>
        <begin position="1"/>
        <end position="36"/>
    </location>
</feature>
<dbReference type="Pfam" id="PF00852">
    <property type="entry name" value="Glyco_transf_10"/>
    <property type="match status" value="1"/>
</dbReference>
<reference evidence="16" key="1">
    <citation type="submission" date="2022-11" db="UniProtKB">
        <authorList>
            <consortium name="WormBaseParasite"/>
        </authorList>
    </citation>
    <scope>IDENTIFICATION</scope>
</reference>
<comment type="similarity">
    <text evidence="3 12">Belongs to the glycosyltransferase 10 family.</text>
</comment>
<dbReference type="Pfam" id="PF17039">
    <property type="entry name" value="Glyco_tran_10_N"/>
    <property type="match status" value="1"/>
</dbReference>
<dbReference type="WBParaSite" id="ACRNAN_Path_1025.g3934.t1">
    <property type="protein sequence ID" value="ACRNAN_Path_1025.g3934.t1"/>
    <property type="gene ID" value="ACRNAN_Path_1025.g3934"/>
</dbReference>
<evidence type="ECO:0000259" key="14">
    <source>
        <dbReference type="Pfam" id="PF17039"/>
    </source>
</evidence>
<evidence type="ECO:0000256" key="6">
    <source>
        <dbReference type="ARBA" id="ARBA00022692"/>
    </source>
</evidence>
<sequence>MESPYHTGIAYKKVPKNFFDLTMTYRLDSDVLANYGRMDAIDNDTTKEEIWNWDEVQAKAQAKSKPVLQLVSNCHTPSRREAYVERLRRYIEVTSLGICAQKACNQACEQREIDKHLFYLAFENSVCKDYVTEKLWRLKNLIVPIVLDRNIYKDILPADSFIATNDFNSPNDLAKYLTMLAANRTEYLKYFNWTQKFKKQNFHRSVSNYCDLCTIAHTRKGASIPDIVDWWDKQGGCQSNFGMHHLGT</sequence>
<feature type="domain" description="Fucosyltransferase C-terminal" evidence="13">
    <location>
        <begin position="61"/>
        <end position="230"/>
    </location>
</feature>
<dbReference type="GO" id="GO:0032580">
    <property type="term" value="C:Golgi cisterna membrane"/>
    <property type="evidence" value="ECO:0007669"/>
    <property type="project" value="UniProtKB-SubCell"/>
</dbReference>
<keyword evidence="4 12" id="KW-0328">Glycosyltransferase</keyword>
<keyword evidence="11" id="KW-0325">Glycoprotein</keyword>
<evidence type="ECO:0000256" key="8">
    <source>
        <dbReference type="ARBA" id="ARBA00022989"/>
    </source>
</evidence>
<comment type="subcellular location">
    <subcellularLocation>
        <location evidence="1 12">Golgi apparatus</location>
        <location evidence="1 12">Golgi stack membrane</location>
        <topology evidence="1 12">Single-pass type II membrane protein</topology>
    </subcellularLocation>
</comment>
<dbReference type="AlphaFoldDB" id="A0A914BUL3"/>
<evidence type="ECO:0000256" key="7">
    <source>
        <dbReference type="ARBA" id="ARBA00022968"/>
    </source>
</evidence>
<proteinExistence type="inferred from homology"/>
<dbReference type="InterPro" id="IPR055270">
    <property type="entry name" value="Glyco_tran_10_C"/>
</dbReference>
<evidence type="ECO:0000256" key="12">
    <source>
        <dbReference type="RuleBase" id="RU003832"/>
    </source>
</evidence>
<dbReference type="PANTHER" id="PTHR48438:SF1">
    <property type="entry name" value="ALPHA-(1,3)-FUCOSYLTRANSFERASE C-RELATED"/>
    <property type="match status" value="1"/>
</dbReference>
<evidence type="ECO:0000256" key="3">
    <source>
        <dbReference type="ARBA" id="ARBA00008919"/>
    </source>
</evidence>
<keyword evidence="5 12" id="KW-0808">Transferase</keyword>
<organism evidence="15 16">
    <name type="scientific">Acrobeloides nanus</name>
    <dbReference type="NCBI Taxonomy" id="290746"/>
    <lineage>
        <taxon>Eukaryota</taxon>
        <taxon>Metazoa</taxon>
        <taxon>Ecdysozoa</taxon>
        <taxon>Nematoda</taxon>
        <taxon>Chromadorea</taxon>
        <taxon>Rhabditida</taxon>
        <taxon>Tylenchina</taxon>
        <taxon>Cephalobomorpha</taxon>
        <taxon>Cephaloboidea</taxon>
        <taxon>Cephalobidae</taxon>
        <taxon>Acrobeloides</taxon>
    </lineage>
</organism>
<evidence type="ECO:0000313" key="15">
    <source>
        <dbReference type="Proteomes" id="UP000887540"/>
    </source>
</evidence>
<dbReference type="EC" id="2.4.1.-" evidence="12"/>
<protein>
    <recommendedName>
        <fullName evidence="12">Fucosyltransferase</fullName>
        <ecNumber evidence="12">2.4.1.-</ecNumber>
    </recommendedName>
</protein>
<keyword evidence="10" id="KW-0472">Membrane</keyword>
<dbReference type="InterPro" id="IPR001503">
    <property type="entry name" value="Glyco_trans_10"/>
</dbReference>
<evidence type="ECO:0000256" key="10">
    <source>
        <dbReference type="ARBA" id="ARBA00023136"/>
    </source>
</evidence>
<dbReference type="InterPro" id="IPR038577">
    <property type="entry name" value="GT10-like_C_sf"/>
</dbReference>
<evidence type="ECO:0000256" key="11">
    <source>
        <dbReference type="ARBA" id="ARBA00023180"/>
    </source>
</evidence>
<dbReference type="GO" id="GO:0008417">
    <property type="term" value="F:fucosyltransferase activity"/>
    <property type="evidence" value="ECO:0007669"/>
    <property type="project" value="InterPro"/>
</dbReference>
<dbReference type="PANTHER" id="PTHR48438">
    <property type="entry name" value="ALPHA-(1,3)-FUCOSYLTRANSFERASE C-RELATED"/>
    <property type="match status" value="1"/>
</dbReference>
<dbReference type="Gene3D" id="3.40.50.11660">
    <property type="entry name" value="Glycosyl transferase family 10, C-terminal domain"/>
    <property type="match status" value="1"/>
</dbReference>
<evidence type="ECO:0000256" key="9">
    <source>
        <dbReference type="ARBA" id="ARBA00023034"/>
    </source>
</evidence>
<dbReference type="SUPFAM" id="SSF53756">
    <property type="entry name" value="UDP-Glycosyltransferase/glycogen phosphorylase"/>
    <property type="match status" value="1"/>
</dbReference>
<evidence type="ECO:0000256" key="5">
    <source>
        <dbReference type="ARBA" id="ARBA00022679"/>
    </source>
</evidence>
<dbReference type="InterPro" id="IPR031481">
    <property type="entry name" value="Glyco_tran_10_N"/>
</dbReference>
<evidence type="ECO:0000256" key="1">
    <source>
        <dbReference type="ARBA" id="ARBA00004447"/>
    </source>
</evidence>
<evidence type="ECO:0000256" key="2">
    <source>
        <dbReference type="ARBA" id="ARBA00004922"/>
    </source>
</evidence>
<evidence type="ECO:0000256" key="4">
    <source>
        <dbReference type="ARBA" id="ARBA00022676"/>
    </source>
</evidence>
<keyword evidence="9 12" id="KW-0333">Golgi apparatus</keyword>
<keyword evidence="6 12" id="KW-0812">Transmembrane</keyword>